<keyword evidence="2" id="KW-1185">Reference proteome</keyword>
<accession>A0A4C1Z495</accession>
<evidence type="ECO:0000313" key="2">
    <source>
        <dbReference type="Proteomes" id="UP000299102"/>
    </source>
</evidence>
<gene>
    <name evidence="1" type="ORF">EVAR_62880_1</name>
</gene>
<organism evidence="1 2">
    <name type="scientific">Eumeta variegata</name>
    <name type="common">Bagworm moth</name>
    <name type="synonym">Eumeta japonica</name>
    <dbReference type="NCBI Taxonomy" id="151549"/>
    <lineage>
        <taxon>Eukaryota</taxon>
        <taxon>Metazoa</taxon>
        <taxon>Ecdysozoa</taxon>
        <taxon>Arthropoda</taxon>
        <taxon>Hexapoda</taxon>
        <taxon>Insecta</taxon>
        <taxon>Pterygota</taxon>
        <taxon>Neoptera</taxon>
        <taxon>Endopterygota</taxon>
        <taxon>Lepidoptera</taxon>
        <taxon>Glossata</taxon>
        <taxon>Ditrysia</taxon>
        <taxon>Tineoidea</taxon>
        <taxon>Psychidae</taxon>
        <taxon>Oiketicinae</taxon>
        <taxon>Eumeta</taxon>
    </lineage>
</organism>
<comment type="caution">
    <text evidence="1">The sequence shown here is derived from an EMBL/GenBank/DDBJ whole genome shotgun (WGS) entry which is preliminary data.</text>
</comment>
<dbReference type="Proteomes" id="UP000299102">
    <property type="component" value="Unassembled WGS sequence"/>
</dbReference>
<dbReference type="AlphaFoldDB" id="A0A4C1Z495"/>
<evidence type="ECO:0000313" key="1">
    <source>
        <dbReference type="EMBL" id="GBP82003.1"/>
    </source>
</evidence>
<protein>
    <recommendedName>
        <fullName evidence="3">Mariner Mos1 transposase</fullName>
    </recommendedName>
</protein>
<dbReference type="OrthoDB" id="10017160at2759"/>
<dbReference type="Gene3D" id="3.30.420.10">
    <property type="entry name" value="Ribonuclease H-like superfamily/Ribonuclease H"/>
    <property type="match status" value="1"/>
</dbReference>
<name>A0A4C1Z495_EUMVA</name>
<reference evidence="1 2" key="1">
    <citation type="journal article" date="2019" name="Commun. Biol.">
        <title>The bagworm genome reveals a unique fibroin gene that provides high tensile strength.</title>
        <authorList>
            <person name="Kono N."/>
            <person name="Nakamura H."/>
            <person name="Ohtoshi R."/>
            <person name="Tomita M."/>
            <person name="Numata K."/>
            <person name="Arakawa K."/>
        </authorList>
    </citation>
    <scope>NUCLEOTIDE SEQUENCE [LARGE SCALE GENOMIC DNA]</scope>
</reference>
<sequence>MLKDEFKEGRLKSIGVPLNIDAVWELIKQDRHVTYREIKSSLGISKKIKLTGHAPCSSDLAPNNFYLFPSVKNKLSGQRFSSLEEVKLTKKSLHRAIGVLTI</sequence>
<dbReference type="GO" id="GO:0003676">
    <property type="term" value="F:nucleic acid binding"/>
    <property type="evidence" value="ECO:0007669"/>
    <property type="project" value="InterPro"/>
</dbReference>
<dbReference type="InterPro" id="IPR036397">
    <property type="entry name" value="RNaseH_sf"/>
</dbReference>
<proteinExistence type="predicted"/>
<evidence type="ECO:0008006" key="3">
    <source>
        <dbReference type="Google" id="ProtNLM"/>
    </source>
</evidence>
<dbReference type="EMBL" id="BGZK01001542">
    <property type="protein sequence ID" value="GBP82003.1"/>
    <property type="molecule type" value="Genomic_DNA"/>
</dbReference>